<evidence type="ECO:0000259" key="8">
    <source>
        <dbReference type="PROSITE" id="PS50887"/>
    </source>
</evidence>
<dbReference type="PROSITE" id="PS50110">
    <property type="entry name" value="RESPONSE_REGULATORY"/>
    <property type="match status" value="1"/>
</dbReference>
<evidence type="ECO:0000313" key="11">
    <source>
        <dbReference type="Proteomes" id="UP000032568"/>
    </source>
</evidence>
<dbReference type="SMART" id="SM00267">
    <property type="entry name" value="GGDEF"/>
    <property type="match status" value="1"/>
</dbReference>
<dbReference type="EC" id="2.7.7.65" evidence="2"/>
<dbReference type="GO" id="GO:0052621">
    <property type="term" value="F:diguanylate cyclase activity"/>
    <property type="evidence" value="ECO:0007669"/>
    <property type="project" value="UniProtKB-EC"/>
</dbReference>
<keyword evidence="3" id="KW-0902">Two-component regulatory system</keyword>
<accession>A0AAE9YLH1</accession>
<dbReference type="PANTHER" id="PTHR45138">
    <property type="entry name" value="REGULATORY COMPONENTS OF SENSORY TRANSDUCTION SYSTEM"/>
    <property type="match status" value="1"/>
</dbReference>
<dbReference type="InterPro" id="IPR011006">
    <property type="entry name" value="CheY-like_superfamily"/>
</dbReference>
<comment type="cofactor">
    <cofactor evidence="1">
        <name>Mg(2+)</name>
        <dbReference type="ChEBI" id="CHEBI:18420"/>
    </cofactor>
</comment>
<evidence type="ECO:0000256" key="1">
    <source>
        <dbReference type="ARBA" id="ARBA00001946"/>
    </source>
</evidence>
<sequence length="449" mass="49797">MYKILAVDDAKDTLLLLEFDLSAEGYQVMTTDAADSALRLLEKEHFDLILLDMYMPGITGMAALEVIKRKEALQHIPVIMLSAADGEDEIVAALELGADDYVTKPYIAKVLLARIRTSLRLMEKNRELEILATTDFLTGINNRGRFYELASKAFIESVRQKSGLVLAMFDIDLFKQVNDNYGHEAGDKVLVEYTQLMGKVFREYDILGRLGGEEFAVCFPYTVIEEAINACERFRLCLEQHAILPGKQAQETLFVTVSIGVASTTIASPGLDDLIRRADLGLYEAKNTGRNKTINADKLQPINETQAPLIDYIDTMNDEEPAPKVPQPQEFPGIDQKIGLGNVLGDKSLFKEILVMFYQDHHDDKEKLQSALSAKDHATAKHLAHTLKGVASSVGAMALFERAKVLDKALSGGEKEQYQLLFEGVAAELIKVMAGIEQELAEQLHNVSS</sequence>
<evidence type="ECO:0000313" key="10">
    <source>
        <dbReference type="EMBL" id="WDD96853.1"/>
    </source>
</evidence>
<dbReference type="Gene3D" id="3.30.70.270">
    <property type="match status" value="1"/>
</dbReference>
<evidence type="ECO:0000259" key="9">
    <source>
        <dbReference type="PROSITE" id="PS50894"/>
    </source>
</evidence>
<feature type="domain" description="HPt" evidence="9">
    <location>
        <begin position="346"/>
        <end position="447"/>
    </location>
</feature>
<feature type="domain" description="Response regulatory" evidence="7">
    <location>
        <begin position="3"/>
        <end position="119"/>
    </location>
</feature>
<dbReference type="CDD" id="cd01949">
    <property type="entry name" value="GGDEF"/>
    <property type="match status" value="1"/>
</dbReference>
<dbReference type="InterPro" id="IPR001789">
    <property type="entry name" value="Sig_transdc_resp-reg_receiver"/>
</dbReference>
<dbReference type="InterPro" id="IPR043128">
    <property type="entry name" value="Rev_trsase/Diguanyl_cyclase"/>
</dbReference>
<dbReference type="Pfam" id="PF00072">
    <property type="entry name" value="Response_reg"/>
    <property type="match status" value="1"/>
</dbReference>
<gene>
    <name evidence="10" type="ORF">SG35_015910</name>
</gene>
<dbReference type="Gene3D" id="3.40.50.2300">
    <property type="match status" value="1"/>
</dbReference>
<dbReference type="InterPro" id="IPR008207">
    <property type="entry name" value="Sig_transdc_His_kin_Hpt_dom"/>
</dbReference>
<dbReference type="GO" id="GO:0000160">
    <property type="term" value="P:phosphorelay signal transduction system"/>
    <property type="evidence" value="ECO:0007669"/>
    <property type="project" value="UniProtKB-KW"/>
</dbReference>
<dbReference type="InterPro" id="IPR000160">
    <property type="entry name" value="GGDEF_dom"/>
</dbReference>
<organism evidence="10 11">
    <name type="scientific">Thalassomonas actiniarum</name>
    <dbReference type="NCBI Taxonomy" id="485447"/>
    <lineage>
        <taxon>Bacteria</taxon>
        <taxon>Pseudomonadati</taxon>
        <taxon>Pseudomonadota</taxon>
        <taxon>Gammaproteobacteria</taxon>
        <taxon>Alteromonadales</taxon>
        <taxon>Colwelliaceae</taxon>
        <taxon>Thalassomonas</taxon>
    </lineage>
</organism>
<dbReference type="InterPro" id="IPR050469">
    <property type="entry name" value="Diguanylate_Cyclase"/>
</dbReference>
<keyword evidence="6" id="KW-0597">Phosphoprotein</keyword>
<evidence type="ECO:0000256" key="3">
    <source>
        <dbReference type="ARBA" id="ARBA00023012"/>
    </source>
</evidence>
<feature type="domain" description="GGDEF" evidence="8">
    <location>
        <begin position="162"/>
        <end position="298"/>
    </location>
</feature>
<protein>
    <recommendedName>
        <fullName evidence="2">diguanylate cyclase</fullName>
        <ecNumber evidence="2">2.7.7.65</ecNumber>
    </recommendedName>
</protein>
<dbReference type="Pfam" id="PF01627">
    <property type="entry name" value="Hpt"/>
    <property type="match status" value="1"/>
</dbReference>
<reference evidence="10 11" key="1">
    <citation type="journal article" date="2015" name="Genome Announc.">
        <title>Draft Genome Sequences of Marine Isolates of Thalassomonas viridans and Thalassomonas actiniarum.</title>
        <authorList>
            <person name="Olonade I."/>
            <person name="van Zyl L.J."/>
            <person name="Trindade M."/>
        </authorList>
    </citation>
    <scope>NUCLEOTIDE SEQUENCE [LARGE SCALE GENOMIC DNA]</scope>
    <source>
        <strain evidence="10 11">A5K-106</strain>
    </source>
</reference>
<dbReference type="RefSeq" id="WP_053043293.1">
    <property type="nucleotide sequence ID" value="NZ_CP059735.1"/>
</dbReference>
<evidence type="ECO:0000256" key="4">
    <source>
        <dbReference type="ARBA" id="ARBA00034247"/>
    </source>
</evidence>
<dbReference type="GO" id="GO:1902201">
    <property type="term" value="P:negative regulation of bacterial-type flagellum-dependent cell motility"/>
    <property type="evidence" value="ECO:0007669"/>
    <property type="project" value="TreeGrafter"/>
</dbReference>
<dbReference type="CDD" id="cd17574">
    <property type="entry name" value="REC_OmpR"/>
    <property type="match status" value="1"/>
</dbReference>
<dbReference type="GO" id="GO:0043709">
    <property type="term" value="P:cell adhesion involved in single-species biofilm formation"/>
    <property type="evidence" value="ECO:0007669"/>
    <property type="project" value="TreeGrafter"/>
</dbReference>
<feature type="modified residue" description="4-aspartylphosphate" evidence="6">
    <location>
        <position position="52"/>
    </location>
</feature>
<dbReference type="PROSITE" id="PS50887">
    <property type="entry name" value="GGDEF"/>
    <property type="match status" value="1"/>
</dbReference>
<dbReference type="GO" id="GO:0005886">
    <property type="term" value="C:plasma membrane"/>
    <property type="evidence" value="ECO:0007669"/>
    <property type="project" value="TreeGrafter"/>
</dbReference>
<dbReference type="KEGG" id="tact:SG35_015910"/>
<proteinExistence type="predicted"/>
<dbReference type="PANTHER" id="PTHR45138:SF9">
    <property type="entry name" value="DIGUANYLATE CYCLASE DGCM-RELATED"/>
    <property type="match status" value="1"/>
</dbReference>
<dbReference type="SUPFAM" id="SSF52172">
    <property type="entry name" value="CheY-like"/>
    <property type="match status" value="1"/>
</dbReference>
<dbReference type="PROSITE" id="PS50894">
    <property type="entry name" value="HPT"/>
    <property type="match status" value="1"/>
</dbReference>
<evidence type="ECO:0000256" key="5">
    <source>
        <dbReference type="PROSITE-ProRule" id="PRU00110"/>
    </source>
</evidence>
<feature type="modified residue" description="Phosphohistidine" evidence="5">
    <location>
        <position position="385"/>
    </location>
</feature>
<evidence type="ECO:0000256" key="2">
    <source>
        <dbReference type="ARBA" id="ARBA00012528"/>
    </source>
</evidence>
<dbReference type="InterPro" id="IPR029787">
    <property type="entry name" value="Nucleotide_cyclase"/>
</dbReference>
<dbReference type="SMART" id="SM00448">
    <property type="entry name" value="REC"/>
    <property type="match status" value="1"/>
</dbReference>
<evidence type="ECO:0000256" key="6">
    <source>
        <dbReference type="PROSITE-ProRule" id="PRU00169"/>
    </source>
</evidence>
<dbReference type="Pfam" id="PF00990">
    <property type="entry name" value="GGDEF"/>
    <property type="match status" value="1"/>
</dbReference>
<reference evidence="10 11" key="2">
    <citation type="journal article" date="2022" name="Mar. Drugs">
        <title>Bioassay-Guided Fractionation Leads to the Detection of Cholic Acid Generated by the Rare Thalassomonas sp.</title>
        <authorList>
            <person name="Pheiffer F."/>
            <person name="Schneider Y.K."/>
            <person name="Hansen E.H."/>
            <person name="Andersen J.H."/>
            <person name="Isaksson J."/>
            <person name="Busche T."/>
            <person name="R C."/>
            <person name="Kalinowski J."/>
            <person name="Zyl L.V."/>
            <person name="Trindade M."/>
        </authorList>
    </citation>
    <scope>NUCLEOTIDE SEQUENCE [LARGE SCALE GENOMIC DNA]</scope>
    <source>
        <strain evidence="10 11">A5K-106</strain>
    </source>
</reference>
<dbReference type="NCBIfam" id="TIGR00254">
    <property type="entry name" value="GGDEF"/>
    <property type="match status" value="1"/>
</dbReference>
<keyword evidence="11" id="KW-1185">Reference proteome</keyword>
<dbReference type="SUPFAM" id="SSF47226">
    <property type="entry name" value="Histidine-containing phosphotransfer domain, HPT domain"/>
    <property type="match status" value="1"/>
</dbReference>
<name>A0AAE9YLH1_9GAMM</name>
<dbReference type="InterPro" id="IPR036641">
    <property type="entry name" value="HPT_dom_sf"/>
</dbReference>
<comment type="catalytic activity">
    <reaction evidence="4">
        <text>2 GTP = 3',3'-c-di-GMP + 2 diphosphate</text>
        <dbReference type="Rhea" id="RHEA:24898"/>
        <dbReference type="ChEBI" id="CHEBI:33019"/>
        <dbReference type="ChEBI" id="CHEBI:37565"/>
        <dbReference type="ChEBI" id="CHEBI:58805"/>
        <dbReference type="EC" id="2.7.7.65"/>
    </reaction>
</comment>
<dbReference type="EMBL" id="CP059735">
    <property type="protein sequence ID" value="WDD96853.1"/>
    <property type="molecule type" value="Genomic_DNA"/>
</dbReference>
<dbReference type="SUPFAM" id="SSF55073">
    <property type="entry name" value="Nucleotide cyclase"/>
    <property type="match status" value="1"/>
</dbReference>
<evidence type="ECO:0000259" key="7">
    <source>
        <dbReference type="PROSITE" id="PS50110"/>
    </source>
</evidence>
<dbReference type="Proteomes" id="UP000032568">
    <property type="component" value="Chromosome"/>
</dbReference>
<dbReference type="Gene3D" id="1.20.120.160">
    <property type="entry name" value="HPT domain"/>
    <property type="match status" value="1"/>
</dbReference>
<dbReference type="AlphaFoldDB" id="A0AAE9YLH1"/>
<dbReference type="FunFam" id="3.30.70.270:FF:000001">
    <property type="entry name" value="Diguanylate cyclase domain protein"/>
    <property type="match status" value="1"/>
</dbReference>
<dbReference type="GO" id="GO:0004672">
    <property type="term" value="F:protein kinase activity"/>
    <property type="evidence" value="ECO:0007669"/>
    <property type="project" value="UniProtKB-ARBA"/>
</dbReference>